<feature type="region of interest" description="Disordered" evidence="4">
    <location>
        <begin position="335"/>
        <end position="430"/>
    </location>
</feature>
<dbReference type="GO" id="GO:0005634">
    <property type="term" value="C:nucleus"/>
    <property type="evidence" value="ECO:0007669"/>
    <property type="project" value="InterPro"/>
</dbReference>
<evidence type="ECO:0000256" key="2">
    <source>
        <dbReference type="ARBA" id="ARBA00022829"/>
    </source>
</evidence>
<feature type="compositionally biased region" description="Basic and acidic residues" evidence="4">
    <location>
        <begin position="352"/>
        <end position="365"/>
    </location>
</feature>
<dbReference type="GO" id="GO:0045132">
    <property type="term" value="P:meiotic chromosome segregation"/>
    <property type="evidence" value="ECO:0007669"/>
    <property type="project" value="InterPro"/>
</dbReference>
<gene>
    <name evidence="6" type="ORF">I206_03244</name>
    <name evidence="7" type="ORF">I206_102894</name>
</gene>
<dbReference type="KEGG" id="kpin:30171613"/>
<evidence type="ECO:0000313" key="8">
    <source>
        <dbReference type="Proteomes" id="UP000094020"/>
    </source>
</evidence>
<dbReference type="EMBL" id="CP144521">
    <property type="protein sequence ID" value="WWC68958.1"/>
    <property type="molecule type" value="Genomic_DNA"/>
</dbReference>
<keyword evidence="3" id="KW-0175">Coiled coil</keyword>
<evidence type="ECO:0000259" key="5">
    <source>
        <dbReference type="Pfam" id="PF07557"/>
    </source>
</evidence>
<evidence type="ECO:0000256" key="3">
    <source>
        <dbReference type="SAM" id="Coils"/>
    </source>
</evidence>
<dbReference type="EMBL" id="KI894009">
    <property type="protein sequence ID" value="OCF51178.1"/>
    <property type="molecule type" value="Genomic_DNA"/>
</dbReference>
<feature type="compositionally biased region" description="Polar residues" evidence="4">
    <location>
        <begin position="198"/>
        <end position="229"/>
    </location>
</feature>
<feature type="domain" description="Shugoshin C-terminal" evidence="5">
    <location>
        <begin position="365"/>
        <end position="389"/>
    </location>
</feature>
<organism evidence="6">
    <name type="scientific">Kwoniella pini CBS 10737</name>
    <dbReference type="NCBI Taxonomy" id="1296096"/>
    <lineage>
        <taxon>Eukaryota</taxon>
        <taxon>Fungi</taxon>
        <taxon>Dikarya</taxon>
        <taxon>Basidiomycota</taxon>
        <taxon>Agaricomycotina</taxon>
        <taxon>Tremellomycetes</taxon>
        <taxon>Tremellales</taxon>
        <taxon>Cryptococcaceae</taxon>
        <taxon>Kwoniella</taxon>
    </lineage>
</organism>
<dbReference type="RefSeq" id="XP_019012397.1">
    <property type="nucleotide sequence ID" value="XM_019154994.1"/>
</dbReference>
<keyword evidence="2" id="KW-0159">Chromosome partition</keyword>
<sequence>MAQRQGRRSLGLAPLPGLGDELTEAQRFEDFRRRHSKQNKEIIVDNVTRKNMVKSLQDDIHKLNIELLNVRQANLKLQAKLNKIQNDKNNLNNNNQIYENLNQLIKIFPALKNLRDSLSPSSTSINSKQTQEFYENGLINGISLVENNYATRPAEMARQNHGLWSLVEVCGNEGEKQRDDVRKVKRIGRGRHTGIGSIANSRSPRRSTQSPKISYVEITSPSPSRIKPTSPSPKKAASSSSSVSVAGKKQRKRRESGLITIPPRSPSPKPIPESVEMDYGETSEWEEGKAVELSPSDTQLNKEDIHIPSDAPIPLSSSIGPGSREVELLDTIREVSTTESGTSGSSSSRQYSAEEHTNLDEEGIGRARRARSRLSVNYKEPSLSKKMRKPDGIPTEEILISTKPISSRSLASTSSSSVPSSHTNTPPKFTIPLDDSPLSPLPDEFEQNQHKLNTKSRLVGTNSSNTLIKQNGMRRKSTLPKIGLSKKVIEKEDEDDVDDLINIEIESKWEDDLKDVKNKTKNLLLNNNSPLKSKQIKKVNPIIKSYSTSINKSSFTPINSNNKISSLSSSKSSKSTIITDNLVIGKSNLSSSSSIKQSNSIIPKEIEKISSNKKIDDILIEGDNSNLPKNVINNSTDKKKVLNPTITTTTTTTSTSTTNNSNSNRKIQNTNIISTRRRMSSAI</sequence>
<reference evidence="7" key="4">
    <citation type="submission" date="2024-02" db="EMBL/GenBank/DDBJ databases">
        <title>Comparative genomics of Cryptococcus and Kwoniella reveals pathogenesis evolution and contrasting modes of karyotype evolution via chromosome fusion or intercentromeric recombination.</title>
        <authorList>
            <person name="Coelho M.A."/>
            <person name="David-Palma M."/>
            <person name="Shea T."/>
            <person name="Bowers K."/>
            <person name="McGinley-Smith S."/>
            <person name="Mohammad A.W."/>
            <person name="Gnirke A."/>
            <person name="Yurkov A.M."/>
            <person name="Nowrousian M."/>
            <person name="Sun S."/>
            <person name="Cuomo C.A."/>
            <person name="Heitman J."/>
        </authorList>
    </citation>
    <scope>NUCLEOTIDE SEQUENCE</scope>
    <source>
        <strain evidence="7">CBS 10737</strain>
    </source>
</reference>
<feature type="region of interest" description="Disordered" evidence="4">
    <location>
        <begin position="302"/>
        <end position="321"/>
    </location>
</feature>
<proteinExistence type="inferred from homology"/>
<protein>
    <recommendedName>
        <fullName evidence="5">Shugoshin C-terminal domain-containing protein</fullName>
    </recommendedName>
</protein>
<reference evidence="7" key="2">
    <citation type="submission" date="2013-07" db="EMBL/GenBank/DDBJ databases">
        <authorList>
            <consortium name="The Broad Institute Genome Sequencing Platform"/>
            <person name="Cuomo C."/>
            <person name="Litvintseva A."/>
            <person name="Chen Y."/>
            <person name="Heitman J."/>
            <person name="Sun S."/>
            <person name="Springer D."/>
            <person name="Dromer F."/>
            <person name="Young S.K."/>
            <person name="Zeng Q."/>
            <person name="Gargeya S."/>
            <person name="Fitzgerald M."/>
            <person name="Abouelleil A."/>
            <person name="Alvarado L."/>
            <person name="Berlin A.M."/>
            <person name="Chapman S.B."/>
            <person name="Dewar J."/>
            <person name="Goldberg J."/>
            <person name="Griggs A."/>
            <person name="Gujja S."/>
            <person name="Hansen M."/>
            <person name="Howarth C."/>
            <person name="Imamovic A."/>
            <person name="Larimer J."/>
            <person name="McCowan C."/>
            <person name="Murphy C."/>
            <person name="Pearson M."/>
            <person name="Priest M."/>
            <person name="Roberts A."/>
            <person name="Saif S."/>
            <person name="Shea T."/>
            <person name="Sykes S."/>
            <person name="Wortman J."/>
            <person name="Nusbaum C."/>
            <person name="Birren B."/>
        </authorList>
    </citation>
    <scope>NUCLEOTIDE SEQUENCE</scope>
    <source>
        <strain evidence="7">CBS 10737</strain>
    </source>
</reference>
<feature type="region of interest" description="Disordered" evidence="4">
    <location>
        <begin position="645"/>
        <end position="665"/>
    </location>
</feature>
<feature type="compositionally biased region" description="Basic residues" evidence="4">
    <location>
        <begin position="183"/>
        <end position="192"/>
    </location>
</feature>
<feature type="region of interest" description="Disordered" evidence="4">
    <location>
        <begin position="175"/>
        <end position="296"/>
    </location>
</feature>
<dbReference type="OrthoDB" id="2596934at2759"/>
<keyword evidence="8" id="KW-1185">Reference proteome</keyword>
<dbReference type="Proteomes" id="UP000094020">
    <property type="component" value="Chromosome 3"/>
</dbReference>
<dbReference type="GO" id="GO:0000775">
    <property type="term" value="C:chromosome, centromeric region"/>
    <property type="evidence" value="ECO:0007669"/>
    <property type="project" value="InterPro"/>
</dbReference>
<accession>A0A1B9I6N4</accession>
<reference evidence="6" key="3">
    <citation type="submission" date="2016-07" db="EMBL/GenBank/DDBJ databases">
        <title>Evolution of pathogenesis and genome organization in the Tremellales.</title>
        <authorList>
            <person name="Cuomo C."/>
            <person name="Litvintseva A."/>
            <person name="Heitman J."/>
            <person name="Chen Y."/>
            <person name="Sun S."/>
            <person name="Springer D."/>
            <person name="Dromer F."/>
            <person name="Young S."/>
            <person name="Zeng Q."/>
            <person name="Chapman S."/>
            <person name="Gujja S."/>
            <person name="Saif S."/>
            <person name="Birren B."/>
        </authorList>
    </citation>
    <scope>NUCLEOTIDE SEQUENCE</scope>
    <source>
        <strain evidence="6">CBS 10737</strain>
    </source>
</reference>
<comment type="similarity">
    <text evidence="1">Belongs to the shugoshin family.</text>
</comment>
<name>A0A1B9I6N4_9TREE</name>
<evidence type="ECO:0000256" key="1">
    <source>
        <dbReference type="ARBA" id="ARBA00010845"/>
    </source>
</evidence>
<evidence type="ECO:0000313" key="7">
    <source>
        <dbReference type="EMBL" id="WWC68958.1"/>
    </source>
</evidence>
<feature type="compositionally biased region" description="Acidic residues" evidence="4">
    <location>
        <begin position="275"/>
        <end position="285"/>
    </location>
</feature>
<dbReference type="AlphaFoldDB" id="A0A1B9I6N4"/>
<feature type="compositionally biased region" description="Low complexity" evidence="4">
    <location>
        <begin position="647"/>
        <end position="664"/>
    </location>
</feature>
<feature type="compositionally biased region" description="Low complexity" evidence="4">
    <location>
        <begin position="406"/>
        <end position="421"/>
    </location>
</feature>
<feature type="compositionally biased region" description="Low complexity" evidence="4">
    <location>
        <begin position="232"/>
        <end position="245"/>
    </location>
</feature>
<dbReference type="GeneID" id="30171613"/>
<dbReference type="InterPro" id="IPR011515">
    <property type="entry name" value="Shugoshin_C"/>
</dbReference>
<evidence type="ECO:0000313" key="6">
    <source>
        <dbReference type="EMBL" id="OCF51178.1"/>
    </source>
</evidence>
<feature type="compositionally biased region" description="Low complexity" evidence="4">
    <location>
        <begin position="337"/>
        <end position="348"/>
    </location>
</feature>
<feature type="compositionally biased region" description="Low complexity" evidence="4">
    <location>
        <begin position="312"/>
        <end position="321"/>
    </location>
</feature>
<feature type="coiled-coil region" evidence="3">
    <location>
        <begin position="53"/>
        <end position="104"/>
    </location>
</feature>
<evidence type="ECO:0000256" key="4">
    <source>
        <dbReference type="SAM" id="MobiDB-lite"/>
    </source>
</evidence>
<dbReference type="Pfam" id="PF07557">
    <property type="entry name" value="Shugoshin_C"/>
    <property type="match status" value="1"/>
</dbReference>
<reference evidence="6" key="1">
    <citation type="submission" date="2013-07" db="EMBL/GenBank/DDBJ databases">
        <title>The Genome Sequence of Cryptococcus pinus CBS10737.</title>
        <authorList>
            <consortium name="The Broad Institute Genome Sequencing Platform"/>
            <person name="Cuomo C."/>
            <person name="Litvintseva A."/>
            <person name="Chen Y."/>
            <person name="Heitman J."/>
            <person name="Sun S."/>
            <person name="Springer D."/>
            <person name="Dromer F."/>
            <person name="Young S.K."/>
            <person name="Zeng Q."/>
            <person name="Gargeya S."/>
            <person name="Fitzgerald M."/>
            <person name="Abouelleil A."/>
            <person name="Alvarado L."/>
            <person name="Berlin A.M."/>
            <person name="Chapman S.B."/>
            <person name="Dewar J."/>
            <person name="Goldberg J."/>
            <person name="Griggs A."/>
            <person name="Gujja S."/>
            <person name="Hansen M."/>
            <person name="Howarth C."/>
            <person name="Imamovic A."/>
            <person name="Larimer J."/>
            <person name="McCowan C."/>
            <person name="Murphy C."/>
            <person name="Pearson M."/>
            <person name="Priest M."/>
            <person name="Roberts A."/>
            <person name="Saif S."/>
            <person name="Shea T."/>
            <person name="Sykes S."/>
            <person name="Wortman J."/>
            <person name="Nusbaum C."/>
            <person name="Birren B."/>
        </authorList>
    </citation>
    <scope>NUCLEOTIDE SEQUENCE [LARGE SCALE GENOMIC DNA]</scope>
    <source>
        <strain evidence="6">CBS 10737</strain>
    </source>
</reference>